<dbReference type="GeneID" id="61294603"/>
<keyword evidence="1" id="KW-0732">Signal</keyword>
<proteinExistence type="predicted"/>
<dbReference type="RefSeq" id="WP_045109631.1">
    <property type="nucleotide sequence ID" value="NZ_CAWQZC010000052.1"/>
</dbReference>
<reference evidence="3 5" key="1">
    <citation type="submission" date="2016-11" db="EMBL/GenBank/DDBJ databases">
        <authorList>
            <person name="Jaros S."/>
            <person name="Januszkiewicz K."/>
            <person name="Wedrychowicz H."/>
        </authorList>
    </citation>
    <scope>NUCLEOTIDE SEQUENCE [LARGE SCALE GENOMIC DNA]</scope>
    <source>
        <strain evidence="3">NVI 5450</strain>
    </source>
</reference>
<keyword evidence="4" id="KW-1185">Reference proteome</keyword>
<feature type="chain" id="PRO_5015029982" evidence="1">
    <location>
        <begin position="25"/>
        <end position="139"/>
    </location>
</feature>
<evidence type="ECO:0000313" key="3">
    <source>
        <dbReference type="EMBL" id="SGY88048.1"/>
    </source>
</evidence>
<dbReference type="PATRIC" id="fig|80854.5.peg.1372"/>
<dbReference type="KEGG" id="mvs:MVIS_1294"/>
<dbReference type="Proteomes" id="UP000182660">
    <property type="component" value="Unassembled WGS sequence"/>
</dbReference>
<evidence type="ECO:0000313" key="2">
    <source>
        <dbReference type="EMBL" id="SGY85557.1"/>
    </source>
</evidence>
<feature type="signal peptide" evidence="1">
    <location>
        <begin position="1"/>
        <end position="24"/>
    </location>
</feature>
<dbReference type="EMBL" id="FPLD01000032">
    <property type="protein sequence ID" value="SGY88048.1"/>
    <property type="molecule type" value="Genomic_DNA"/>
</dbReference>
<protein>
    <submittedName>
        <fullName evidence="3">Diguanylate cyclase with GAF sensor</fullName>
    </submittedName>
</protein>
<organism evidence="3 5">
    <name type="scientific">Moritella viscosa</name>
    <dbReference type="NCBI Taxonomy" id="80854"/>
    <lineage>
        <taxon>Bacteria</taxon>
        <taxon>Pseudomonadati</taxon>
        <taxon>Pseudomonadota</taxon>
        <taxon>Gammaproteobacteria</taxon>
        <taxon>Alteromonadales</taxon>
        <taxon>Moritellaceae</taxon>
        <taxon>Moritella</taxon>
    </lineage>
</organism>
<sequence length="139" mass="15605">MKNVILKSVITIALSIGAALPASANDNVDPWKVCINGMSKIFFDVYRDIFEEIPGEYNHGHLQQSREMHIAEMLMDKSKNTDVYDRAGAMDFVATTTEAIKNKNRNQWGFVGMTTYEIHSVIIPVVSSCMPALYMDVLD</sequence>
<accession>A0A090K674</accession>
<gene>
    <name evidence="2" type="ORF">MT2528_0861</name>
    <name evidence="3" type="ORF">NVI5450_0824</name>
</gene>
<dbReference type="Proteomes" id="UP000183794">
    <property type="component" value="Unassembled WGS sequence"/>
</dbReference>
<evidence type="ECO:0000256" key="1">
    <source>
        <dbReference type="SAM" id="SignalP"/>
    </source>
</evidence>
<name>A0A090K674_9GAMM</name>
<evidence type="ECO:0000313" key="5">
    <source>
        <dbReference type="Proteomes" id="UP000183794"/>
    </source>
</evidence>
<reference evidence="2 4" key="2">
    <citation type="submission" date="2016-11" db="EMBL/GenBank/DDBJ databases">
        <authorList>
            <person name="Klemetsen T."/>
        </authorList>
    </citation>
    <scope>NUCLEOTIDE SEQUENCE [LARGE SCALE GENOMIC DNA]</scope>
    <source>
        <strain evidence="2">MT 2528</strain>
    </source>
</reference>
<dbReference type="AlphaFoldDB" id="A0A090K674"/>
<evidence type="ECO:0000313" key="4">
    <source>
        <dbReference type="Proteomes" id="UP000182660"/>
    </source>
</evidence>
<dbReference type="HOGENOM" id="CLU_1842865_0_0_6"/>
<dbReference type="EMBL" id="FPLJ01000028">
    <property type="protein sequence ID" value="SGY85557.1"/>
    <property type="molecule type" value="Genomic_DNA"/>
</dbReference>